<gene>
    <name evidence="2" type="ORF">OCV88_03250</name>
</gene>
<dbReference type="Pfam" id="PF01248">
    <property type="entry name" value="Ribosomal_L7Ae"/>
    <property type="match status" value="1"/>
</dbReference>
<dbReference type="RefSeq" id="WP_262590617.1">
    <property type="nucleotide sequence ID" value="NZ_JAOQJQ010000001.1"/>
</dbReference>
<protein>
    <submittedName>
        <fullName evidence="2">Ribosomal L7Ae/L30e/S12e/Gadd45 family protein</fullName>
    </submittedName>
</protein>
<organism evidence="2 3">
    <name type="scientific">Brotonthovivens ammoniilytica</name>
    <dbReference type="NCBI Taxonomy" id="2981725"/>
    <lineage>
        <taxon>Bacteria</taxon>
        <taxon>Bacillati</taxon>
        <taxon>Bacillota</taxon>
        <taxon>Clostridia</taxon>
        <taxon>Lachnospirales</taxon>
        <taxon>Lachnospiraceae</taxon>
        <taxon>Brotonthovivens</taxon>
    </lineage>
</organism>
<keyword evidence="3" id="KW-1185">Reference proteome</keyword>
<evidence type="ECO:0000313" key="3">
    <source>
        <dbReference type="Proteomes" id="UP001652442"/>
    </source>
</evidence>
<comment type="caution">
    <text evidence="2">The sequence shown here is derived from an EMBL/GenBank/DDBJ whole genome shotgun (WGS) entry which is preliminary data.</text>
</comment>
<evidence type="ECO:0000313" key="2">
    <source>
        <dbReference type="EMBL" id="MCU6761356.1"/>
    </source>
</evidence>
<dbReference type="Gene3D" id="3.30.1330.30">
    <property type="match status" value="1"/>
</dbReference>
<dbReference type="InterPro" id="IPR029064">
    <property type="entry name" value="Ribosomal_eL30-like_sf"/>
</dbReference>
<accession>A0ABT2TI61</accession>
<evidence type="ECO:0000259" key="1">
    <source>
        <dbReference type="Pfam" id="PF01248"/>
    </source>
</evidence>
<dbReference type="InterPro" id="IPR004038">
    <property type="entry name" value="Ribosomal_eL8/eL30/eS12/Gad45"/>
</dbReference>
<sequence length="106" mass="11841">MLKNRLFSNLGLAQKAGKIASGEFAAEKAVKSYMAAMVIVAEDASDNTKKKMTNMTNYYKVPLYLFGTKEELGHCIGKEYRSMLAVLDTGFAKSFEKQIRNIMTTK</sequence>
<feature type="domain" description="Ribosomal protein eL8/eL30/eS12/Gadd45" evidence="1">
    <location>
        <begin position="7"/>
        <end position="94"/>
    </location>
</feature>
<dbReference type="SUPFAM" id="SSF55315">
    <property type="entry name" value="L30e-like"/>
    <property type="match status" value="1"/>
</dbReference>
<reference evidence="2 3" key="1">
    <citation type="journal article" date="2021" name="ISME Commun">
        <title>Automated analysis of genomic sequences facilitates high-throughput and comprehensive description of bacteria.</title>
        <authorList>
            <person name="Hitch T.C.A."/>
        </authorList>
    </citation>
    <scope>NUCLEOTIDE SEQUENCE [LARGE SCALE GENOMIC DNA]</scope>
    <source>
        <strain evidence="2 3">Sanger_109</strain>
    </source>
</reference>
<name>A0ABT2TI61_9FIRM</name>
<proteinExistence type="predicted"/>
<dbReference type="EMBL" id="JAOQJQ010000001">
    <property type="protein sequence ID" value="MCU6761356.1"/>
    <property type="molecule type" value="Genomic_DNA"/>
</dbReference>
<dbReference type="Proteomes" id="UP001652442">
    <property type="component" value="Unassembled WGS sequence"/>
</dbReference>